<accession>A0A8J7FDL8</accession>
<protein>
    <submittedName>
        <fullName evidence="2">Uncharacterized protein</fullName>
    </submittedName>
</protein>
<reference evidence="2" key="1">
    <citation type="submission" date="2020-10" db="EMBL/GenBank/DDBJ databases">
        <title>Bacterium isolated from coastal waters sediment.</title>
        <authorList>
            <person name="Chen R.-J."/>
            <person name="Lu D.-C."/>
            <person name="Zhu K.-L."/>
            <person name="Du Z.-J."/>
        </authorList>
    </citation>
    <scope>NUCLEOTIDE SEQUENCE</scope>
    <source>
        <strain evidence="2">N1Y112</strain>
    </source>
</reference>
<dbReference type="AlphaFoldDB" id="A0A8J7FDL8"/>
<feature type="transmembrane region" description="Helical" evidence="1">
    <location>
        <begin position="21"/>
        <end position="46"/>
    </location>
</feature>
<evidence type="ECO:0000256" key="1">
    <source>
        <dbReference type="SAM" id="Phobius"/>
    </source>
</evidence>
<keyword evidence="1" id="KW-1133">Transmembrane helix</keyword>
<sequence>MNQHNYDLSVYREALDKSNKVKSLLITSTVFICAMSLIIELIGLSGHRYEEYLSALAVLVVAFWVYWYLQIKPSNRSVDILQKSSEIYYTLEDKLRIIKEIEDAVLLFKKPDASLEDVSKFIAGKLNVFPRNHELRKFDVSRLNHETSLELFKISLSTFKADIQEKVSRKKVNIPEEFEKIDELENSTDRLVKLNNIATSRLKEEVEALSKRANVYIVIGSVITIGSGVLLYGAIQDMIGSSSGLSSPSHDVTLGANEILSISTRLSIVVFAEVFAFYYLRLYREIMANIKYYQNEITNIEMKILALHAVESGNCTESLKVLSEELAKTERNFVIDKGKTTIDLERTRLDSDVVTKSLESFTKVIKGVKS</sequence>
<name>A0A8J7FDL8_9GAMM</name>
<proteinExistence type="predicted"/>
<organism evidence="2 3">
    <name type="scientific">Pontibacterium sinense</name>
    <dbReference type="NCBI Taxonomy" id="2781979"/>
    <lineage>
        <taxon>Bacteria</taxon>
        <taxon>Pseudomonadati</taxon>
        <taxon>Pseudomonadota</taxon>
        <taxon>Gammaproteobacteria</taxon>
        <taxon>Oceanospirillales</taxon>
        <taxon>Oceanospirillaceae</taxon>
        <taxon>Pontibacterium</taxon>
    </lineage>
</organism>
<feature type="transmembrane region" description="Helical" evidence="1">
    <location>
        <begin position="213"/>
        <end position="235"/>
    </location>
</feature>
<keyword evidence="3" id="KW-1185">Reference proteome</keyword>
<dbReference type="RefSeq" id="WP_193955230.1">
    <property type="nucleotide sequence ID" value="NZ_JADEYS010000029.1"/>
</dbReference>
<comment type="caution">
    <text evidence="2">The sequence shown here is derived from an EMBL/GenBank/DDBJ whole genome shotgun (WGS) entry which is preliminary data.</text>
</comment>
<keyword evidence="1" id="KW-0472">Membrane</keyword>
<evidence type="ECO:0000313" key="3">
    <source>
        <dbReference type="Proteomes" id="UP000640333"/>
    </source>
</evidence>
<evidence type="ECO:0000313" key="2">
    <source>
        <dbReference type="EMBL" id="MBE9399535.1"/>
    </source>
</evidence>
<dbReference type="Proteomes" id="UP000640333">
    <property type="component" value="Unassembled WGS sequence"/>
</dbReference>
<feature type="transmembrane region" description="Helical" evidence="1">
    <location>
        <begin position="52"/>
        <end position="69"/>
    </location>
</feature>
<feature type="transmembrane region" description="Helical" evidence="1">
    <location>
        <begin position="259"/>
        <end position="280"/>
    </location>
</feature>
<dbReference type="EMBL" id="JADEYS010000029">
    <property type="protein sequence ID" value="MBE9399535.1"/>
    <property type="molecule type" value="Genomic_DNA"/>
</dbReference>
<gene>
    <name evidence="2" type="ORF">IOQ59_19915</name>
</gene>
<keyword evidence="1" id="KW-0812">Transmembrane</keyword>